<evidence type="ECO:0008006" key="5">
    <source>
        <dbReference type="Google" id="ProtNLM"/>
    </source>
</evidence>
<dbReference type="Proteomes" id="UP001174936">
    <property type="component" value="Unassembled WGS sequence"/>
</dbReference>
<feature type="region of interest" description="Disordered" evidence="1">
    <location>
        <begin position="1"/>
        <end position="24"/>
    </location>
</feature>
<name>A0AA39Y3G5_9PEZI</name>
<feature type="region of interest" description="Disordered" evidence="1">
    <location>
        <begin position="110"/>
        <end position="142"/>
    </location>
</feature>
<evidence type="ECO:0000313" key="4">
    <source>
        <dbReference type="Proteomes" id="UP001174936"/>
    </source>
</evidence>
<keyword evidence="4" id="KW-1185">Reference proteome</keyword>
<keyword evidence="2" id="KW-0472">Membrane</keyword>
<dbReference type="EMBL" id="JAULSV010000005">
    <property type="protein sequence ID" value="KAK0643830.1"/>
    <property type="molecule type" value="Genomic_DNA"/>
</dbReference>
<feature type="region of interest" description="Disordered" evidence="1">
    <location>
        <begin position="476"/>
        <end position="502"/>
    </location>
</feature>
<keyword evidence="2" id="KW-1133">Transmembrane helix</keyword>
<organism evidence="3 4">
    <name type="scientific">Cercophora newfieldiana</name>
    <dbReference type="NCBI Taxonomy" id="92897"/>
    <lineage>
        <taxon>Eukaryota</taxon>
        <taxon>Fungi</taxon>
        <taxon>Dikarya</taxon>
        <taxon>Ascomycota</taxon>
        <taxon>Pezizomycotina</taxon>
        <taxon>Sordariomycetes</taxon>
        <taxon>Sordariomycetidae</taxon>
        <taxon>Sordariales</taxon>
        <taxon>Lasiosphaeriaceae</taxon>
        <taxon>Cercophora</taxon>
    </lineage>
</organism>
<evidence type="ECO:0000313" key="3">
    <source>
        <dbReference type="EMBL" id="KAK0643830.1"/>
    </source>
</evidence>
<accession>A0AA39Y3G5</accession>
<dbReference type="SUPFAM" id="SSF89372">
    <property type="entry name" value="Fucose-specific lectin"/>
    <property type="match status" value="1"/>
</dbReference>
<feature type="transmembrane region" description="Helical" evidence="2">
    <location>
        <begin position="81"/>
        <end position="107"/>
    </location>
</feature>
<gene>
    <name evidence="3" type="ORF">B0T16DRAFT_459931</name>
</gene>
<keyword evidence="2" id="KW-0812">Transmembrane</keyword>
<feature type="compositionally biased region" description="Low complexity" evidence="1">
    <location>
        <begin position="112"/>
        <end position="129"/>
    </location>
</feature>
<evidence type="ECO:0000256" key="1">
    <source>
        <dbReference type="SAM" id="MobiDB-lite"/>
    </source>
</evidence>
<evidence type="ECO:0000256" key="2">
    <source>
        <dbReference type="SAM" id="Phobius"/>
    </source>
</evidence>
<dbReference type="Gene3D" id="2.120.10.70">
    <property type="entry name" value="Fucose-specific lectin"/>
    <property type="match status" value="1"/>
</dbReference>
<protein>
    <recommendedName>
        <fullName evidence="5">Fucose-specific lectin</fullName>
    </recommendedName>
</protein>
<dbReference type="AlphaFoldDB" id="A0AA39Y3G5"/>
<comment type="caution">
    <text evidence="3">The sequence shown here is derived from an EMBL/GenBank/DDBJ whole genome shotgun (WGS) entry which is preliminary data.</text>
</comment>
<proteinExistence type="predicted"/>
<reference evidence="3" key="1">
    <citation type="submission" date="2023-06" db="EMBL/GenBank/DDBJ databases">
        <title>Genome-scale phylogeny and comparative genomics of the fungal order Sordariales.</title>
        <authorList>
            <consortium name="Lawrence Berkeley National Laboratory"/>
            <person name="Hensen N."/>
            <person name="Bonometti L."/>
            <person name="Westerberg I."/>
            <person name="Brannstrom I.O."/>
            <person name="Guillou S."/>
            <person name="Cros-Aarteil S."/>
            <person name="Calhoun S."/>
            <person name="Haridas S."/>
            <person name="Kuo A."/>
            <person name="Mondo S."/>
            <person name="Pangilinan J."/>
            <person name="Riley R."/>
            <person name="Labutti K."/>
            <person name="Andreopoulos B."/>
            <person name="Lipzen A."/>
            <person name="Chen C."/>
            <person name="Yanf M."/>
            <person name="Daum C."/>
            <person name="Ng V."/>
            <person name="Clum A."/>
            <person name="Steindorff A."/>
            <person name="Ohm R."/>
            <person name="Martin F."/>
            <person name="Silar P."/>
            <person name="Natvig D."/>
            <person name="Lalanne C."/>
            <person name="Gautier V."/>
            <person name="Ament-Velasquez S.L."/>
            <person name="Kruys A."/>
            <person name="Hutchinson M.I."/>
            <person name="Powell A.J."/>
            <person name="Barry K."/>
            <person name="Miller A.N."/>
            <person name="Grigoriev I.V."/>
            <person name="Debuchy R."/>
            <person name="Gladieux P."/>
            <person name="Thoren M.H."/>
            <person name="Johannesson H."/>
        </authorList>
    </citation>
    <scope>NUCLEOTIDE SEQUENCE</scope>
    <source>
        <strain evidence="3">SMH2532-1</strain>
    </source>
</reference>
<sequence>MSWNPQQGQGIEVSPGYHNNGHLDDKQTVWTKAEDSYAHPTANDKYAIANAYPPEVVGEDGEEGKRLPVPAPTICGIRRKVFWIALGVATFVVLAAAIGGGVGGYFANRPKQSASESQSTSNSGSSTGNPTAPGPSSPTRAPVQNLSIAAVRWIDGKNVDHYRVFTQSSSSNQLGILESAWNSDGQAWSISPITDGTDTVKPGTSISASTGFPHTNTSFELVKTVFYVQPGGKLIERQSPYKEATGIWGNDNFSGLYSTSNASSVFSYWYQNMETRFHILATFFQELGANSLTVARYVENGTNWYPWRDTRHSISIQDGSPIAAAPAGNRWDLRLYVGGTDGTIKQYPYDLETNSLGRAVDTALEISPRSPFCVTIEDNRNWFSESTLPECARTGASTFVTHLLLFASTDRQSLSLVSWNCSSGFVPQQDRIQSLLKPNRTYLGLATTSDSSLTFSGQRVYVLFDEGAGPQVEEWEVPASGGLNTAEQSGPWKLRGEVPTTS</sequence>